<gene>
    <name evidence="4" type="ORF">ACFORF_04975</name>
</gene>
<dbReference type="InterPro" id="IPR013766">
    <property type="entry name" value="Thioredoxin_domain"/>
</dbReference>
<keyword evidence="5" id="KW-1185">Reference proteome</keyword>
<feature type="domain" description="Thioredoxin" evidence="3">
    <location>
        <begin position="57"/>
        <end position="197"/>
    </location>
</feature>
<sequence length="197" mass="22714">MEKSHKWWVISACCVFVLGISSFGYFYSKAQAEKAQAAKVAEPTTEENTEEEIKAMELIGQQLPEFTVTDSKGQEVSSQEFYDKPMIIVDWASWCAHCQKHLPVIQKVYEEYGDKINFVMINLTDEADEPQSQAESYIKEQKFTFPYFFDQSQTAADSLMVEYIPTTYFVDKNHIVKQVSVSELEEKELKELLDSLL</sequence>
<dbReference type="InterPro" id="IPR000866">
    <property type="entry name" value="AhpC/TSA"/>
</dbReference>
<organism evidence="4 5">
    <name type="scientific">Streptococcus caprae</name>
    <dbReference type="NCBI Taxonomy" id="1640501"/>
    <lineage>
        <taxon>Bacteria</taxon>
        <taxon>Bacillati</taxon>
        <taxon>Bacillota</taxon>
        <taxon>Bacilli</taxon>
        <taxon>Lactobacillales</taxon>
        <taxon>Streptococcaceae</taxon>
        <taxon>Streptococcus</taxon>
    </lineage>
</organism>
<name>A0ABV8CVK7_9STRE</name>
<dbReference type="PANTHER" id="PTHR42852:SF17">
    <property type="entry name" value="THIOREDOXIN-LIKE PROTEIN HI_1115"/>
    <property type="match status" value="1"/>
</dbReference>
<comment type="caution">
    <text evidence="4">The sequence shown here is derived from an EMBL/GenBank/DDBJ whole genome shotgun (WGS) entry which is preliminary data.</text>
</comment>
<reference evidence="5" key="1">
    <citation type="journal article" date="2019" name="Int. J. Syst. Evol. Microbiol.">
        <title>The Global Catalogue of Microorganisms (GCM) 10K type strain sequencing project: providing services to taxonomists for standard genome sequencing and annotation.</title>
        <authorList>
            <consortium name="The Broad Institute Genomics Platform"/>
            <consortium name="The Broad Institute Genome Sequencing Center for Infectious Disease"/>
            <person name="Wu L."/>
            <person name="Ma J."/>
        </authorList>
    </citation>
    <scope>NUCLEOTIDE SEQUENCE [LARGE SCALE GENOMIC DNA]</scope>
    <source>
        <strain evidence="5">CCUG 67170</strain>
    </source>
</reference>
<dbReference type="SUPFAM" id="SSF52833">
    <property type="entry name" value="Thioredoxin-like"/>
    <property type="match status" value="1"/>
</dbReference>
<dbReference type="InterPro" id="IPR036249">
    <property type="entry name" value="Thioredoxin-like_sf"/>
</dbReference>
<keyword evidence="2" id="KW-0812">Transmembrane</keyword>
<evidence type="ECO:0000313" key="4">
    <source>
        <dbReference type="EMBL" id="MFC3927958.1"/>
    </source>
</evidence>
<dbReference type="Pfam" id="PF00578">
    <property type="entry name" value="AhpC-TSA"/>
    <property type="match status" value="1"/>
</dbReference>
<dbReference type="InterPro" id="IPR050553">
    <property type="entry name" value="Thioredoxin_ResA/DsbE_sf"/>
</dbReference>
<keyword evidence="2" id="KW-1133">Transmembrane helix</keyword>
<dbReference type="CDD" id="cd02966">
    <property type="entry name" value="TlpA_like_family"/>
    <property type="match status" value="1"/>
</dbReference>
<dbReference type="PROSITE" id="PS51352">
    <property type="entry name" value="THIOREDOXIN_2"/>
    <property type="match status" value="1"/>
</dbReference>
<evidence type="ECO:0000256" key="1">
    <source>
        <dbReference type="ARBA" id="ARBA00023157"/>
    </source>
</evidence>
<protein>
    <submittedName>
        <fullName evidence="4">TlpA family protein disulfide reductase</fullName>
    </submittedName>
</protein>
<dbReference type="Gene3D" id="3.40.30.10">
    <property type="entry name" value="Glutaredoxin"/>
    <property type="match status" value="1"/>
</dbReference>
<evidence type="ECO:0000259" key="3">
    <source>
        <dbReference type="PROSITE" id="PS51352"/>
    </source>
</evidence>
<dbReference type="EMBL" id="JBHRZV010000033">
    <property type="protein sequence ID" value="MFC3927958.1"/>
    <property type="molecule type" value="Genomic_DNA"/>
</dbReference>
<evidence type="ECO:0000256" key="2">
    <source>
        <dbReference type="SAM" id="Phobius"/>
    </source>
</evidence>
<dbReference type="Proteomes" id="UP001595807">
    <property type="component" value="Unassembled WGS sequence"/>
</dbReference>
<dbReference type="RefSeq" id="WP_380426069.1">
    <property type="nucleotide sequence ID" value="NZ_JBHRZV010000033.1"/>
</dbReference>
<dbReference type="PANTHER" id="PTHR42852">
    <property type="entry name" value="THIOL:DISULFIDE INTERCHANGE PROTEIN DSBE"/>
    <property type="match status" value="1"/>
</dbReference>
<accession>A0ABV8CVK7</accession>
<keyword evidence="1" id="KW-1015">Disulfide bond</keyword>
<evidence type="ECO:0000313" key="5">
    <source>
        <dbReference type="Proteomes" id="UP001595807"/>
    </source>
</evidence>
<proteinExistence type="predicted"/>
<feature type="transmembrane region" description="Helical" evidence="2">
    <location>
        <begin position="7"/>
        <end position="27"/>
    </location>
</feature>
<keyword evidence="2" id="KW-0472">Membrane</keyword>